<evidence type="ECO:0000313" key="3">
    <source>
        <dbReference type="Ensembl" id="ENSTNIP00000017592.1"/>
    </source>
</evidence>
<dbReference type="CDD" id="cd02440">
    <property type="entry name" value="AdoMet_MTases"/>
    <property type="match status" value="1"/>
</dbReference>
<dbReference type="InterPro" id="IPR029063">
    <property type="entry name" value="SAM-dependent_MTases_sf"/>
</dbReference>
<dbReference type="AlphaFoldDB" id="H3DAQ0"/>
<dbReference type="STRING" id="99883.ENSTNIP00000017592"/>
<dbReference type="InterPro" id="IPR052356">
    <property type="entry name" value="Thiol_S-MT"/>
</dbReference>
<dbReference type="Proteomes" id="UP000007303">
    <property type="component" value="Unassembled WGS sequence"/>
</dbReference>
<protein>
    <recommendedName>
        <fullName evidence="2">Methyltransferase type 11 domain-containing protein</fullName>
    </recommendedName>
</protein>
<name>H3DAQ0_TETNG</name>
<dbReference type="HOGENOM" id="CLU_037990_7_2_1"/>
<accession>H3DAQ0</accession>
<organism evidence="3 4">
    <name type="scientific">Tetraodon nigroviridis</name>
    <name type="common">Spotted green pufferfish</name>
    <name type="synonym">Chelonodon nigroviridis</name>
    <dbReference type="NCBI Taxonomy" id="99883"/>
    <lineage>
        <taxon>Eukaryota</taxon>
        <taxon>Metazoa</taxon>
        <taxon>Chordata</taxon>
        <taxon>Craniata</taxon>
        <taxon>Vertebrata</taxon>
        <taxon>Euteleostomi</taxon>
        <taxon>Actinopterygii</taxon>
        <taxon>Neopterygii</taxon>
        <taxon>Teleostei</taxon>
        <taxon>Neoteleostei</taxon>
        <taxon>Acanthomorphata</taxon>
        <taxon>Eupercaria</taxon>
        <taxon>Tetraodontiformes</taxon>
        <taxon>Tetradontoidea</taxon>
        <taxon>Tetraodontidae</taxon>
        <taxon>Tetraodon</taxon>
    </lineage>
</organism>
<sequence>MTLLMRLCTLVVHVLCLPLHLIDAVGLYKLYKHVIPGYMYQISIAYNKKMHDKKKELFRSLADFKPGGQLTLLEIGCGTGTNFQYYPSGCRVVCTDPNPNFQKYLTRAMEDNDHLTYDRFAVASGEDMAAVQDNSVDAVVCTLVLCSVDSVAQTLREVHRILRPGGAFFFMEHVVADPSTWCYFFQHVLQPPWYYFGDGCQVTRETWKNLESAGFSELQLRHIEAPLMFMIKPHIVGYAVK</sequence>
<dbReference type="PANTHER" id="PTHR45036:SF1">
    <property type="entry name" value="METHYLTRANSFERASE LIKE 7A"/>
    <property type="match status" value="1"/>
</dbReference>
<dbReference type="InterPro" id="IPR013216">
    <property type="entry name" value="Methyltransf_11"/>
</dbReference>
<feature type="domain" description="Methyltransferase type 11" evidence="2">
    <location>
        <begin position="73"/>
        <end position="170"/>
    </location>
</feature>
<evidence type="ECO:0000256" key="1">
    <source>
        <dbReference type="SAM" id="SignalP"/>
    </source>
</evidence>
<feature type="chain" id="PRO_5003583199" description="Methyltransferase type 11 domain-containing protein" evidence="1">
    <location>
        <begin position="25"/>
        <end position="241"/>
    </location>
</feature>
<evidence type="ECO:0000259" key="2">
    <source>
        <dbReference type="Pfam" id="PF08241"/>
    </source>
</evidence>
<dbReference type="OMA" id="DLIAKPW"/>
<proteinExistence type="predicted"/>
<dbReference type="Pfam" id="PF08241">
    <property type="entry name" value="Methyltransf_11"/>
    <property type="match status" value="1"/>
</dbReference>
<dbReference type="Gene3D" id="3.40.50.150">
    <property type="entry name" value="Vaccinia Virus protein VP39"/>
    <property type="match status" value="1"/>
</dbReference>
<dbReference type="SUPFAM" id="SSF53335">
    <property type="entry name" value="S-adenosyl-L-methionine-dependent methyltransferases"/>
    <property type="match status" value="1"/>
</dbReference>
<dbReference type="GO" id="GO:0008757">
    <property type="term" value="F:S-adenosylmethionine-dependent methyltransferase activity"/>
    <property type="evidence" value="ECO:0007669"/>
    <property type="project" value="InterPro"/>
</dbReference>
<feature type="signal peptide" evidence="1">
    <location>
        <begin position="1"/>
        <end position="24"/>
    </location>
</feature>
<dbReference type="PANTHER" id="PTHR45036">
    <property type="entry name" value="METHYLTRANSFERASE LIKE 7B"/>
    <property type="match status" value="1"/>
</dbReference>
<keyword evidence="1" id="KW-0732">Signal</keyword>
<evidence type="ECO:0000313" key="4">
    <source>
        <dbReference type="Proteomes" id="UP000007303"/>
    </source>
</evidence>
<reference evidence="4" key="1">
    <citation type="journal article" date="2004" name="Nature">
        <title>Genome duplication in the teleost fish Tetraodon nigroviridis reveals the early vertebrate proto-karyotype.</title>
        <authorList>
            <person name="Jaillon O."/>
            <person name="Aury J.-M."/>
            <person name="Brunet F."/>
            <person name="Petit J.-L."/>
            <person name="Stange-Thomann N."/>
            <person name="Mauceli E."/>
            <person name="Bouneau L."/>
            <person name="Fischer C."/>
            <person name="Ozouf-Costaz C."/>
            <person name="Bernot A."/>
            <person name="Nicaud S."/>
            <person name="Jaffe D."/>
            <person name="Fisher S."/>
            <person name="Lutfalla G."/>
            <person name="Dossat C."/>
            <person name="Segurens B."/>
            <person name="Dasilva C."/>
            <person name="Salanoubat M."/>
            <person name="Levy M."/>
            <person name="Boudet N."/>
            <person name="Castellano S."/>
            <person name="Anthouard V."/>
            <person name="Jubin C."/>
            <person name="Castelli V."/>
            <person name="Katinka M."/>
            <person name="Vacherie B."/>
            <person name="Biemont C."/>
            <person name="Skalli Z."/>
            <person name="Cattolico L."/>
            <person name="Poulain J."/>
            <person name="De Berardinis V."/>
            <person name="Cruaud C."/>
            <person name="Duprat S."/>
            <person name="Brottier P."/>
            <person name="Coutanceau J.-P."/>
            <person name="Gouzy J."/>
            <person name="Parra G."/>
            <person name="Lardier G."/>
            <person name="Chapple C."/>
            <person name="McKernan K.J."/>
            <person name="McEwan P."/>
            <person name="Bosak S."/>
            <person name="Kellis M."/>
            <person name="Volff J.-N."/>
            <person name="Guigo R."/>
            <person name="Zody M.C."/>
            <person name="Mesirov J."/>
            <person name="Lindblad-Toh K."/>
            <person name="Birren B."/>
            <person name="Nusbaum C."/>
            <person name="Kahn D."/>
            <person name="Robinson-Rechavi M."/>
            <person name="Laudet V."/>
            <person name="Schachter V."/>
            <person name="Quetier F."/>
            <person name="Saurin W."/>
            <person name="Scarpelli C."/>
            <person name="Wincker P."/>
            <person name="Lander E.S."/>
            <person name="Weissenbach J."/>
            <person name="Roest Crollius H."/>
        </authorList>
    </citation>
    <scope>NUCLEOTIDE SEQUENCE [LARGE SCALE GENOMIC DNA]</scope>
</reference>
<keyword evidence="4" id="KW-1185">Reference proteome</keyword>
<dbReference type="GeneTree" id="ENSGT00940000154786"/>
<dbReference type="InParanoid" id="H3DAQ0"/>
<dbReference type="Ensembl" id="ENSTNIT00000017813.1">
    <property type="protein sequence ID" value="ENSTNIP00000017592.1"/>
    <property type="gene ID" value="ENSTNIG00000014566.1"/>
</dbReference>
<reference evidence="3" key="2">
    <citation type="submission" date="2025-08" db="UniProtKB">
        <authorList>
            <consortium name="Ensembl"/>
        </authorList>
    </citation>
    <scope>IDENTIFICATION</scope>
</reference>
<reference evidence="3" key="3">
    <citation type="submission" date="2025-09" db="UniProtKB">
        <authorList>
            <consortium name="Ensembl"/>
        </authorList>
    </citation>
    <scope>IDENTIFICATION</scope>
</reference>